<dbReference type="GO" id="GO:0005524">
    <property type="term" value="F:ATP binding"/>
    <property type="evidence" value="ECO:0007669"/>
    <property type="project" value="UniProtKB-KW"/>
</dbReference>
<dbReference type="InterPro" id="IPR027417">
    <property type="entry name" value="P-loop_NTPase"/>
</dbReference>
<name>A0ABU3P3J2_9FIRM</name>
<dbReference type="Pfam" id="PF00005">
    <property type="entry name" value="ABC_tran"/>
    <property type="match status" value="2"/>
</dbReference>
<feature type="domain" description="ABC transporter" evidence="4">
    <location>
        <begin position="319"/>
        <end position="537"/>
    </location>
</feature>
<dbReference type="RefSeq" id="WP_413782058.1">
    <property type="nucleotide sequence ID" value="NZ_JAUOZS010000001.1"/>
</dbReference>
<sequence>MNLLSIENLAKSYGERVLFTNVSFGVDEDDKIGLIGVNGTGKSTFLKVIAGLEPADGGKVTRGSGVRVGYLPQNPALDAGSTVLAQVFIGSTPVMRLIREYEQALEAVNTHPGDPERQKTLIALSQQMDAQNAWQVESDAKAILTKLGISDFAANVGTLSGGQRKRVALASALVNPADLLILDEPTNHIDNDMVAWLEQYLHAYKGALLMVTHDRYFLDRVVNRIVEIDKGQLYTYGGNYSDFVEKKAEREELQASSERKRQNLYRNELAWIRRGARARTTKQKARIDRFEQLSAQKADLGTNKLEIEAGASRLGRKIIELENIQQMFGDRVFIRDFSYTVLRDDRVGIVGPNGSGKSTLLNIIAGRLAADSGIVEVGQTVKIGYFSQESSDMDEGLRVIDYIKEEANFITVGDGGTISASQMLELFLFPPNVQWMPIAKLSGGERRRLYLLRILMGAPNVLLLDEPTNDLDIQTLTILEDYLDDFPGAVVVVSHDRYFLDRVTDKIFAFEGDGNIRQYTGGYSDFLDKCTPPENEASQKRSDKDTKPYAPEEAKRPRRFTFNEQREYEQIDEVIAGVERQLNAVVAQIDAAGSDFEQLQRLVADQKELEGKLDELLERWTYLNELAEEISKNSRTR</sequence>
<dbReference type="InterPro" id="IPR003593">
    <property type="entry name" value="AAA+_ATPase"/>
</dbReference>
<keyword evidence="2 5" id="KW-0067">ATP-binding</keyword>
<evidence type="ECO:0000313" key="5">
    <source>
        <dbReference type="EMBL" id="MDT8903604.1"/>
    </source>
</evidence>
<dbReference type="InterPro" id="IPR017871">
    <property type="entry name" value="ABC_transporter-like_CS"/>
</dbReference>
<proteinExistence type="predicted"/>
<dbReference type="Pfam" id="PF16326">
    <property type="entry name" value="ABC_tran_CTD"/>
    <property type="match status" value="1"/>
</dbReference>
<accession>A0ABU3P3J2</accession>
<dbReference type="EMBL" id="JAUOZS010000001">
    <property type="protein sequence ID" value="MDT8903604.1"/>
    <property type="molecule type" value="Genomic_DNA"/>
</dbReference>
<dbReference type="PANTHER" id="PTHR42855:SF1">
    <property type="entry name" value="ABC TRANSPORTER DOMAIN-CONTAINING PROTEIN"/>
    <property type="match status" value="1"/>
</dbReference>
<organism evidence="5 6">
    <name type="scientific">Anaeroselena agilis</name>
    <dbReference type="NCBI Taxonomy" id="3063788"/>
    <lineage>
        <taxon>Bacteria</taxon>
        <taxon>Bacillati</taxon>
        <taxon>Bacillota</taxon>
        <taxon>Negativicutes</taxon>
        <taxon>Acetonemataceae</taxon>
        <taxon>Anaeroselena</taxon>
    </lineage>
</organism>
<evidence type="ECO:0000259" key="4">
    <source>
        <dbReference type="PROSITE" id="PS50893"/>
    </source>
</evidence>
<dbReference type="CDD" id="cd03221">
    <property type="entry name" value="ABCF_EF-3"/>
    <property type="match status" value="2"/>
</dbReference>
<dbReference type="InterPro" id="IPR051309">
    <property type="entry name" value="ABCF_ATPase"/>
</dbReference>
<dbReference type="Pfam" id="PF12848">
    <property type="entry name" value="ABC_tran_Xtn"/>
    <property type="match status" value="1"/>
</dbReference>
<evidence type="ECO:0000256" key="1">
    <source>
        <dbReference type="ARBA" id="ARBA00022741"/>
    </source>
</evidence>
<dbReference type="Gene3D" id="3.40.50.300">
    <property type="entry name" value="P-loop containing nucleotide triphosphate hydrolases"/>
    <property type="match status" value="2"/>
</dbReference>
<evidence type="ECO:0000313" key="6">
    <source>
        <dbReference type="Proteomes" id="UP001254848"/>
    </source>
</evidence>
<dbReference type="InterPro" id="IPR003439">
    <property type="entry name" value="ABC_transporter-like_ATP-bd"/>
</dbReference>
<keyword evidence="1" id="KW-0547">Nucleotide-binding</keyword>
<feature type="region of interest" description="Disordered" evidence="3">
    <location>
        <begin position="532"/>
        <end position="557"/>
    </location>
</feature>
<comment type="caution">
    <text evidence="5">The sequence shown here is derived from an EMBL/GenBank/DDBJ whole genome shotgun (WGS) entry which is preliminary data.</text>
</comment>
<dbReference type="InterPro" id="IPR032524">
    <property type="entry name" value="ABC_tran_C"/>
</dbReference>
<protein>
    <submittedName>
        <fullName evidence="5">ABC-F family ATP-binding cassette domain-containing protein</fullName>
    </submittedName>
</protein>
<dbReference type="PANTHER" id="PTHR42855">
    <property type="entry name" value="ABC TRANSPORTER ATP-BINDING SUBUNIT"/>
    <property type="match status" value="1"/>
</dbReference>
<dbReference type="PROSITE" id="PS50893">
    <property type="entry name" value="ABC_TRANSPORTER_2"/>
    <property type="match status" value="2"/>
</dbReference>
<dbReference type="Gene3D" id="1.10.287.380">
    <property type="entry name" value="Valyl-tRNA synthetase, C-terminal domain"/>
    <property type="match status" value="1"/>
</dbReference>
<evidence type="ECO:0000256" key="2">
    <source>
        <dbReference type="ARBA" id="ARBA00022840"/>
    </source>
</evidence>
<dbReference type="PROSITE" id="PS00211">
    <property type="entry name" value="ABC_TRANSPORTER_1"/>
    <property type="match status" value="1"/>
</dbReference>
<reference evidence="5 6" key="1">
    <citation type="submission" date="2023-07" db="EMBL/GenBank/DDBJ databases">
        <title>The novel representative of Negativicutes class, Anaeroselena agilis gen. nov. sp. nov.</title>
        <authorList>
            <person name="Prokofeva M.I."/>
            <person name="Elcheninov A.G."/>
            <person name="Klyukina A."/>
            <person name="Kublanov I.V."/>
            <person name="Frolov E.N."/>
            <person name="Podosokorskaya O.A."/>
        </authorList>
    </citation>
    <scope>NUCLEOTIDE SEQUENCE [LARGE SCALE GENOMIC DNA]</scope>
    <source>
        <strain evidence="5 6">4137-cl</strain>
    </source>
</reference>
<dbReference type="SMART" id="SM00382">
    <property type="entry name" value="AAA"/>
    <property type="match status" value="2"/>
</dbReference>
<dbReference type="Proteomes" id="UP001254848">
    <property type="component" value="Unassembled WGS sequence"/>
</dbReference>
<feature type="compositionally biased region" description="Basic and acidic residues" evidence="3">
    <location>
        <begin position="537"/>
        <end position="555"/>
    </location>
</feature>
<gene>
    <name evidence="5" type="ORF">Q4T40_20450</name>
</gene>
<keyword evidence="6" id="KW-1185">Reference proteome</keyword>
<dbReference type="SUPFAM" id="SSF52540">
    <property type="entry name" value="P-loop containing nucleoside triphosphate hydrolases"/>
    <property type="match status" value="2"/>
</dbReference>
<evidence type="ECO:0000256" key="3">
    <source>
        <dbReference type="SAM" id="MobiDB-lite"/>
    </source>
</evidence>
<feature type="domain" description="ABC transporter" evidence="4">
    <location>
        <begin position="4"/>
        <end position="255"/>
    </location>
</feature>
<dbReference type="InterPro" id="IPR037118">
    <property type="entry name" value="Val-tRNA_synth_C_sf"/>
</dbReference>
<dbReference type="InterPro" id="IPR032781">
    <property type="entry name" value="ABC_tran_Xtn"/>
</dbReference>